<dbReference type="CDD" id="cd06529">
    <property type="entry name" value="S24_LexA-like"/>
    <property type="match status" value="1"/>
</dbReference>
<evidence type="ECO:0000256" key="2">
    <source>
        <dbReference type="ARBA" id="ARBA00023125"/>
    </source>
</evidence>
<dbReference type="InterPro" id="IPR015927">
    <property type="entry name" value="Peptidase_S24_S26A/B/C"/>
</dbReference>
<dbReference type="OrthoDB" id="5959816at2"/>
<dbReference type="Gene3D" id="1.10.260.40">
    <property type="entry name" value="lambda repressor-like DNA-binding domains"/>
    <property type="match status" value="1"/>
</dbReference>
<keyword evidence="2" id="KW-0238">DNA-binding</keyword>
<dbReference type="EMBL" id="CP097562">
    <property type="protein sequence ID" value="USF22970.1"/>
    <property type="molecule type" value="Genomic_DNA"/>
</dbReference>
<sequence length="219" mass="24636">MSVKNRFKELRYTLNLSQKKMAEDIDISYIMVQNYEYGKNPVSDSTLLKLRNKYNVNPDWLINGTGSMFLGSSKTIIPECIKLPYFKEVSAAAGSGALVYDENTVEYMSIPSTLIKITHSNDVSIINAVGDSMYPLIDNNDFIIIDLSQKQFLTEGIYVIHIDDTLLVKKLQKIPNGVILVSENPQYKPIELTIDNFTSDNVAIIGKVVSVIKNFGREI</sequence>
<gene>
    <name evidence="4" type="primary">prtR</name>
    <name evidence="4" type="ORF">N508_000023</name>
</gene>
<evidence type="ECO:0000313" key="5">
    <source>
        <dbReference type="Proteomes" id="UP000017429"/>
    </source>
</evidence>
<keyword evidence="3" id="KW-0804">Transcription</keyword>
<dbReference type="SUPFAM" id="SSF51306">
    <property type="entry name" value="LexA/Signal peptidase"/>
    <property type="match status" value="1"/>
</dbReference>
<dbReference type="KEGG" id="msch:N508_000023"/>
<dbReference type="PROSITE" id="PS50943">
    <property type="entry name" value="HTH_CROC1"/>
    <property type="match status" value="1"/>
</dbReference>
<organism evidence="4 5">
    <name type="scientific">Mucispirillum schaedleri ASF457</name>
    <dbReference type="NCBI Taxonomy" id="1379858"/>
    <lineage>
        <taxon>Bacteria</taxon>
        <taxon>Pseudomonadati</taxon>
        <taxon>Deferribacterota</taxon>
        <taxon>Deferribacteres</taxon>
        <taxon>Deferribacterales</taxon>
        <taxon>Mucispirillaceae</taxon>
        <taxon>Mucispirillum</taxon>
    </lineage>
</organism>
<dbReference type="Gene3D" id="2.10.109.10">
    <property type="entry name" value="Umud Fragment, subunit A"/>
    <property type="match status" value="1"/>
</dbReference>
<dbReference type="PANTHER" id="PTHR40661:SF3">
    <property type="entry name" value="FELS-1 PROPHAGE TRANSCRIPTIONAL REGULATOR"/>
    <property type="match status" value="1"/>
</dbReference>
<evidence type="ECO:0000256" key="3">
    <source>
        <dbReference type="ARBA" id="ARBA00023163"/>
    </source>
</evidence>
<dbReference type="eggNOG" id="COG2932">
    <property type="taxonomic scope" value="Bacteria"/>
</dbReference>
<dbReference type="CDD" id="cd00093">
    <property type="entry name" value="HTH_XRE"/>
    <property type="match status" value="1"/>
</dbReference>
<dbReference type="AlphaFoldDB" id="V2Q9I9"/>
<name>V2Q9I9_9BACT</name>
<dbReference type="InterPro" id="IPR036286">
    <property type="entry name" value="LexA/Signal_pep-like_sf"/>
</dbReference>
<dbReference type="SMART" id="SM00530">
    <property type="entry name" value="HTH_XRE"/>
    <property type="match status" value="1"/>
</dbReference>
<dbReference type="Proteomes" id="UP000017429">
    <property type="component" value="Chromosome"/>
</dbReference>
<dbReference type="GO" id="GO:0003677">
    <property type="term" value="F:DNA binding"/>
    <property type="evidence" value="ECO:0007669"/>
    <property type="project" value="UniProtKB-KW"/>
</dbReference>
<keyword evidence="5" id="KW-1185">Reference proteome</keyword>
<dbReference type="Pfam" id="PF00717">
    <property type="entry name" value="Peptidase_S24"/>
    <property type="match status" value="1"/>
</dbReference>
<protein>
    <submittedName>
        <fullName evidence="4">HTH-type transcriptional regulator PrtR</fullName>
    </submittedName>
</protein>
<reference evidence="4" key="2">
    <citation type="submission" date="2022-05" db="EMBL/GenBank/DDBJ databases">
        <authorList>
            <person name="Proctor A.L."/>
            <person name="Phillips G.J."/>
            <person name="Wannemuehler M.J."/>
        </authorList>
    </citation>
    <scope>NUCLEOTIDE SEQUENCE</scope>
    <source>
        <strain evidence="4">ASF457</strain>
    </source>
</reference>
<dbReference type="InterPro" id="IPR010982">
    <property type="entry name" value="Lambda_DNA-bd_dom_sf"/>
</dbReference>
<proteinExistence type="predicted"/>
<keyword evidence="1" id="KW-0805">Transcription regulation</keyword>
<evidence type="ECO:0000313" key="4">
    <source>
        <dbReference type="EMBL" id="USF22970.1"/>
    </source>
</evidence>
<dbReference type="InterPro" id="IPR001387">
    <property type="entry name" value="Cro/C1-type_HTH"/>
</dbReference>
<reference evidence="4" key="1">
    <citation type="journal article" date="2014" name="Genome Announc.">
        <title>Draft genome sequences of the altered schaedler flora, a defined bacterial community from gnotobiotic mice.</title>
        <authorList>
            <person name="Wannemuehler M.J."/>
            <person name="Overstreet A.M."/>
            <person name="Ward D.V."/>
            <person name="Phillips G.J."/>
        </authorList>
    </citation>
    <scope>NUCLEOTIDE SEQUENCE</scope>
    <source>
        <strain evidence="4">ASF457</strain>
    </source>
</reference>
<dbReference type="RefSeq" id="WP_023276781.1">
    <property type="nucleotide sequence ID" value="NZ_CP097562.1"/>
</dbReference>
<reference evidence="4" key="3">
    <citation type="submission" date="2022-06" db="EMBL/GenBank/DDBJ databases">
        <title>Resources to Facilitate Use of the Altered Schaedler Flora (ASF) Mouse Model to Study Microbiome Function.</title>
        <authorList>
            <person name="Proctor A."/>
            <person name="Parvinroo S."/>
            <person name="Richie T."/>
            <person name="Jia X."/>
            <person name="Lee S.T.M."/>
            <person name="Karp P.D."/>
            <person name="Paley S."/>
            <person name="Kostic A.D."/>
            <person name="Pierre J.F."/>
            <person name="Wannemuehler M.J."/>
            <person name="Phillips G.J."/>
        </authorList>
    </citation>
    <scope>NUCLEOTIDE SEQUENCE</scope>
    <source>
        <strain evidence="4">ASF457</strain>
    </source>
</reference>
<dbReference type="InterPro" id="IPR039418">
    <property type="entry name" value="LexA-like"/>
</dbReference>
<dbReference type="Pfam" id="PF12844">
    <property type="entry name" value="HTH_19"/>
    <property type="match status" value="1"/>
</dbReference>
<dbReference type="PANTHER" id="PTHR40661">
    <property type="match status" value="1"/>
</dbReference>
<accession>V2Q9I9</accession>
<evidence type="ECO:0000256" key="1">
    <source>
        <dbReference type="ARBA" id="ARBA00023015"/>
    </source>
</evidence>
<dbReference type="SUPFAM" id="SSF47413">
    <property type="entry name" value="lambda repressor-like DNA-binding domains"/>
    <property type="match status" value="1"/>
</dbReference>